<dbReference type="PANTHER" id="PTHR13531">
    <property type="entry name" value="GEO07735P1-RELATED-RELATED"/>
    <property type="match status" value="1"/>
</dbReference>
<dbReference type="Pfam" id="PF09799">
    <property type="entry name" value="Transmemb_17"/>
    <property type="match status" value="1"/>
</dbReference>
<evidence type="ECO:0000313" key="6">
    <source>
        <dbReference type="Proteomes" id="UP000050795"/>
    </source>
</evidence>
<protein>
    <recommendedName>
        <fullName evidence="8">Transmembrane protein 17</fullName>
    </recommendedName>
</protein>
<dbReference type="Proteomes" id="UP000050795">
    <property type="component" value="Unassembled WGS sequence"/>
</dbReference>
<name>A0AA85ISJ9_TRIRE</name>
<feature type="transmembrane region" description="Helical" evidence="5">
    <location>
        <begin position="78"/>
        <end position="97"/>
    </location>
</feature>
<keyword evidence="4 5" id="KW-0472">Membrane</keyword>
<dbReference type="InterPro" id="IPR019184">
    <property type="entry name" value="Uncharacterised_TM-17"/>
</dbReference>
<reference evidence="6" key="1">
    <citation type="submission" date="2022-06" db="EMBL/GenBank/DDBJ databases">
        <authorList>
            <person name="Berger JAMES D."/>
            <person name="Berger JAMES D."/>
        </authorList>
    </citation>
    <scope>NUCLEOTIDE SEQUENCE [LARGE SCALE GENOMIC DNA]</scope>
</reference>
<evidence type="ECO:0000256" key="3">
    <source>
        <dbReference type="ARBA" id="ARBA00022989"/>
    </source>
</evidence>
<evidence type="ECO:0000256" key="2">
    <source>
        <dbReference type="ARBA" id="ARBA00022692"/>
    </source>
</evidence>
<dbReference type="PANTHER" id="PTHR13531:SF6">
    <property type="entry name" value="TMEM (HUMAN TRANSMEMBRANE PROTEIN) HOMOLOG"/>
    <property type="match status" value="1"/>
</dbReference>
<evidence type="ECO:0000313" key="7">
    <source>
        <dbReference type="WBParaSite" id="TREG1_109300.1"/>
    </source>
</evidence>
<keyword evidence="2 5" id="KW-0812">Transmembrane</keyword>
<evidence type="ECO:0000256" key="4">
    <source>
        <dbReference type="ARBA" id="ARBA00023136"/>
    </source>
</evidence>
<dbReference type="GO" id="GO:0016020">
    <property type="term" value="C:membrane"/>
    <property type="evidence" value="ECO:0007669"/>
    <property type="project" value="UniProtKB-SubCell"/>
</dbReference>
<organism evidence="6 7">
    <name type="scientific">Trichobilharzia regenti</name>
    <name type="common">Nasal bird schistosome</name>
    <dbReference type="NCBI Taxonomy" id="157069"/>
    <lineage>
        <taxon>Eukaryota</taxon>
        <taxon>Metazoa</taxon>
        <taxon>Spiralia</taxon>
        <taxon>Lophotrochozoa</taxon>
        <taxon>Platyhelminthes</taxon>
        <taxon>Trematoda</taxon>
        <taxon>Digenea</taxon>
        <taxon>Strigeidida</taxon>
        <taxon>Schistosomatoidea</taxon>
        <taxon>Schistosomatidae</taxon>
        <taxon>Trichobilharzia</taxon>
    </lineage>
</organism>
<reference evidence="7" key="2">
    <citation type="submission" date="2023-11" db="UniProtKB">
        <authorList>
            <consortium name="WormBaseParasite"/>
        </authorList>
    </citation>
    <scope>IDENTIFICATION</scope>
</reference>
<dbReference type="WBParaSite" id="TREG1_109300.1">
    <property type="protein sequence ID" value="TREG1_109300.1"/>
    <property type="gene ID" value="TREG1_109300"/>
</dbReference>
<evidence type="ECO:0008006" key="8">
    <source>
        <dbReference type="Google" id="ProtNLM"/>
    </source>
</evidence>
<sequence>MSEKVRDALKSVADYMFLSRSAHGVVYSKNKHKECEYVTNLPLQMAFYFNSLYAPFWFIGTLITLIIEFEYLDPIYKVINTSVFALYSVLEGLRLYLGYAGNLMEMVCRH</sequence>
<proteinExistence type="predicted"/>
<feature type="transmembrane region" description="Helical" evidence="5">
    <location>
        <begin position="47"/>
        <end position="66"/>
    </location>
</feature>
<dbReference type="GO" id="GO:0035869">
    <property type="term" value="C:ciliary transition zone"/>
    <property type="evidence" value="ECO:0007669"/>
    <property type="project" value="TreeGrafter"/>
</dbReference>
<evidence type="ECO:0000256" key="1">
    <source>
        <dbReference type="ARBA" id="ARBA00004141"/>
    </source>
</evidence>
<accession>A0AA85ISJ9</accession>
<comment type="subcellular location">
    <subcellularLocation>
        <location evidence="1">Membrane</location>
        <topology evidence="1">Multi-pass membrane protein</topology>
    </subcellularLocation>
</comment>
<evidence type="ECO:0000256" key="5">
    <source>
        <dbReference type="SAM" id="Phobius"/>
    </source>
</evidence>
<keyword evidence="3 5" id="KW-1133">Transmembrane helix</keyword>
<dbReference type="AlphaFoldDB" id="A0AA85ISJ9"/>
<keyword evidence="6" id="KW-1185">Reference proteome</keyword>
<dbReference type="GO" id="GO:1905515">
    <property type="term" value="P:non-motile cilium assembly"/>
    <property type="evidence" value="ECO:0007669"/>
    <property type="project" value="TreeGrafter"/>
</dbReference>